<evidence type="ECO:0000313" key="9">
    <source>
        <dbReference type="EMBL" id="RZI00905.1"/>
    </source>
</evidence>
<evidence type="ECO:0000256" key="4">
    <source>
        <dbReference type="ARBA" id="ARBA00022692"/>
    </source>
</evidence>
<dbReference type="GO" id="GO:0016020">
    <property type="term" value="C:membrane"/>
    <property type="evidence" value="ECO:0007669"/>
    <property type="project" value="UniProtKB-SubCell"/>
</dbReference>
<dbReference type="GO" id="GO:0055085">
    <property type="term" value="P:transmembrane transport"/>
    <property type="evidence" value="ECO:0007669"/>
    <property type="project" value="InterPro"/>
</dbReference>
<sequence>MTGKFVIIVLLIALGYFLKRVKLLKEDDSQVLATLVLNVTLPALVIVNLNKADLDISLSILPIMMVIYGIVAKIIAISFFLKYDNEMRGTIGMMMASLNIGLFAYPLVQAIWPKEGMVYFGMADIGGAIVMFGITYFVGGYFSNGDNTFNVKFLLINLLRSVPLMTYLIMFGLNMSNIHIPEAAINFFDVLSQANMPLSMILLGLMLNFRIERKYLPIAFKYLVIHYGFGIIAGMLVYFFLPVSDQMIKTTLMVIWLLPIGVAVIPYSLQFKYRTMPIIGMTTNMTILISIVILYLYQLFFV</sequence>
<dbReference type="PANTHER" id="PTHR36838">
    <property type="entry name" value="AUXIN EFFLUX CARRIER FAMILY PROTEIN"/>
    <property type="match status" value="1"/>
</dbReference>
<dbReference type="EMBL" id="CP068073">
    <property type="protein sequence ID" value="QQS81688.1"/>
    <property type="molecule type" value="Genomic_DNA"/>
</dbReference>
<protein>
    <submittedName>
        <fullName evidence="9">AEC family transporter</fullName>
    </submittedName>
</protein>
<evidence type="ECO:0000256" key="1">
    <source>
        <dbReference type="ARBA" id="ARBA00004141"/>
    </source>
</evidence>
<name>A0A143PE03_9STAP</name>
<feature type="transmembrane region" description="Helical" evidence="7">
    <location>
        <begin position="56"/>
        <end position="81"/>
    </location>
</feature>
<keyword evidence="4 7" id="KW-0812">Transmembrane</keyword>
<feature type="transmembrane region" description="Helical" evidence="7">
    <location>
        <begin position="219"/>
        <end position="241"/>
    </location>
</feature>
<dbReference type="EMBL" id="RQTE01000214">
    <property type="protein sequence ID" value="RZI00905.1"/>
    <property type="molecule type" value="Genomic_DNA"/>
</dbReference>
<keyword evidence="11" id="KW-1185">Reference proteome</keyword>
<evidence type="ECO:0000256" key="5">
    <source>
        <dbReference type="ARBA" id="ARBA00022989"/>
    </source>
</evidence>
<dbReference type="Pfam" id="PF03547">
    <property type="entry name" value="Mem_trans"/>
    <property type="match status" value="1"/>
</dbReference>
<dbReference type="Proteomes" id="UP000293854">
    <property type="component" value="Unassembled WGS sequence"/>
</dbReference>
<comment type="subcellular location">
    <subcellularLocation>
        <location evidence="1">Membrane</location>
        <topology evidence="1">Multi-pass membrane protein</topology>
    </subcellularLocation>
</comment>
<keyword evidence="2" id="KW-0813">Transport</keyword>
<proteinExistence type="predicted"/>
<dbReference type="Proteomes" id="UP000595942">
    <property type="component" value="Chromosome"/>
</dbReference>
<dbReference type="InterPro" id="IPR004776">
    <property type="entry name" value="Mem_transp_PIN-like"/>
</dbReference>
<evidence type="ECO:0000313" key="8">
    <source>
        <dbReference type="EMBL" id="QQS81688.1"/>
    </source>
</evidence>
<dbReference type="PANTHER" id="PTHR36838:SF3">
    <property type="entry name" value="TRANSPORTER AUXIN EFFLUX CARRIER EC FAMILY"/>
    <property type="match status" value="1"/>
</dbReference>
<reference evidence="8 11" key="2">
    <citation type="submission" date="2021-01" db="EMBL/GenBank/DDBJ databases">
        <title>FDA dAtabase for Regulatory Grade micrObial Sequences (FDA-ARGOS): Supporting development and validation of Infectious Disease Dx tests.</title>
        <authorList>
            <person name="Sproer C."/>
            <person name="Gronow S."/>
            <person name="Severitt S."/>
            <person name="Schroder I."/>
            <person name="Tallon L."/>
            <person name="Sadzewicz L."/>
            <person name="Zhao X."/>
            <person name="Boylan J."/>
            <person name="Ott S."/>
            <person name="Bowen H."/>
            <person name="Vavikolanu K."/>
            <person name="Mehta A."/>
            <person name="Aluvathingal J."/>
            <person name="Nadendla S."/>
            <person name="Lowell S."/>
            <person name="Myers T."/>
            <person name="Yan Y."/>
            <person name="Sichtig H."/>
        </authorList>
    </citation>
    <scope>NUCLEOTIDE SEQUENCE [LARGE SCALE GENOMIC DNA]</scope>
    <source>
        <strain evidence="8 11">FDAARGOS_1148</strain>
    </source>
</reference>
<feature type="transmembrane region" description="Helical" evidence="7">
    <location>
        <begin position="93"/>
        <end position="112"/>
    </location>
</feature>
<feature type="transmembrane region" description="Helical" evidence="7">
    <location>
        <begin position="185"/>
        <end position="207"/>
    </location>
</feature>
<evidence type="ECO:0000313" key="10">
    <source>
        <dbReference type="Proteomes" id="UP000293854"/>
    </source>
</evidence>
<organism evidence="9 10">
    <name type="scientific">Staphylococcus condimenti</name>
    <dbReference type="NCBI Taxonomy" id="70255"/>
    <lineage>
        <taxon>Bacteria</taxon>
        <taxon>Bacillati</taxon>
        <taxon>Bacillota</taxon>
        <taxon>Bacilli</taxon>
        <taxon>Bacillales</taxon>
        <taxon>Staphylococcaceae</taxon>
        <taxon>Staphylococcus</taxon>
    </lineage>
</organism>
<feature type="transmembrane region" description="Helical" evidence="7">
    <location>
        <begin position="281"/>
        <end position="300"/>
    </location>
</feature>
<feature type="transmembrane region" description="Helical" evidence="7">
    <location>
        <begin position="6"/>
        <end position="24"/>
    </location>
</feature>
<keyword evidence="3" id="KW-1003">Cell membrane</keyword>
<evidence type="ECO:0000256" key="7">
    <source>
        <dbReference type="SAM" id="Phobius"/>
    </source>
</evidence>
<evidence type="ECO:0000313" key="11">
    <source>
        <dbReference type="Proteomes" id="UP000595942"/>
    </source>
</evidence>
<dbReference type="RefSeq" id="WP_047130868.1">
    <property type="nucleotide sequence ID" value="NZ_CP015114.1"/>
</dbReference>
<feature type="transmembrane region" description="Helical" evidence="7">
    <location>
        <begin position="247"/>
        <end position="269"/>
    </location>
</feature>
<feature type="transmembrane region" description="Helical" evidence="7">
    <location>
        <begin position="31"/>
        <end position="50"/>
    </location>
</feature>
<reference evidence="9 10" key="1">
    <citation type="submission" date="2018-11" db="EMBL/GenBank/DDBJ databases">
        <title>Genomic profiling of Staphylococcus species from a Poultry farm system in KwaZulu-Natal, South Africa.</title>
        <authorList>
            <person name="Amoako D.G."/>
            <person name="Somboro A.M."/>
            <person name="Abia A.L.K."/>
            <person name="Bester L.A."/>
            <person name="Essack S.Y."/>
        </authorList>
    </citation>
    <scope>NUCLEOTIDE SEQUENCE [LARGE SCALE GENOMIC DNA]</scope>
    <source>
        <strain evidence="9 10">SA11</strain>
    </source>
</reference>
<keyword evidence="6 7" id="KW-0472">Membrane</keyword>
<feature type="transmembrane region" description="Helical" evidence="7">
    <location>
        <begin position="154"/>
        <end position="173"/>
    </location>
</feature>
<dbReference type="AlphaFoldDB" id="A0A143PE03"/>
<dbReference type="KEGG" id="scv:A4G25_11400"/>
<evidence type="ECO:0000256" key="2">
    <source>
        <dbReference type="ARBA" id="ARBA00022448"/>
    </source>
</evidence>
<evidence type="ECO:0000256" key="6">
    <source>
        <dbReference type="ARBA" id="ARBA00023136"/>
    </source>
</evidence>
<dbReference type="GeneID" id="93725963"/>
<keyword evidence="5 7" id="KW-1133">Transmembrane helix</keyword>
<feature type="transmembrane region" description="Helical" evidence="7">
    <location>
        <begin position="118"/>
        <end position="142"/>
    </location>
</feature>
<accession>A0A143PE03</accession>
<gene>
    <name evidence="9" type="ORF">EIG99_10160</name>
    <name evidence="8" type="ORF">I6J05_07065</name>
</gene>
<evidence type="ECO:0000256" key="3">
    <source>
        <dbReference type="ARBA" id="ARBA00022475"/>
    </source>
</evidence>
<dbReference type="OrthoDB" id="3238334at2"/>